<feature type="non-terminal residue" evidence="1">
    <location>
        <position position="109"/>
    </location>
</feature>
<sequence length="109" mass="12407">MSQEIIKEGDPLQGVAFSWGPRHGYHTTEASSGEEEVPRGFFIYSPLLANEKFMKEVSGIRRPEISLCRSKTNLLWPDETENKVVFIMQPFHKGQICGVFNQYLSCIPT</sequence>
<name>A0ABV0SU61_9TELE</name>
<organism evidence="1 2">
    <name type="scientific">Ilyodon furcidens</name>
    <name type="common">goldbreast splitfin</name>
    <dbReference type="NCBI Taxonomy" id="33524"/>
    <lineage>
        <taxon>Eukaryota</taxon>
        <taxon>Metazoa</taxon>
        <taxon>Chordata</taxon>
        <taxon>Craniata</taxon>
        <taxon>Vertebrata</taxon>
        <taxon>Euteleostomi</taxon>
        <taxon>Actinopterygii</taxon>
        <taxon>Neopterygii</taxon>
        <taxon>Teleostei</taxon>
        <taxon>Neoteleostei</taxon>
        <taxon>Acanthomorphata</taxon>
        <taxon>Ovalentaria</taxon>
        <taxon>Atherinomorphae</taxon>
        <taxon>Cyprinodontiformes</taxon>
        <taxon>Goodeidae</taxon>
        <taxon>Ilyodon</taxon>
    </lineage>
</organism>
<accession>A0ABV0SU61</accession>
<evidence type="ECO:0000313" key="2">
    <source>
        <dbReference type="Proteomes" id="UP001482620"/>
    </source>
</evidence>
<evidence type="ECO:0000313" key="1">
    <source>
        <dbReference type="EMBL" id="MEQ2223043.1"/>
    </source>
</evidence>
<keyword evidence="2" id="KW-1185">Reference proteome</keyword>
<proteinExistence type="predicted"/>
<gene>
    <name evidence="1" type="ORF">ILYODFUR_032698</name>
</gene>
<comment type="caution">
    <text evidence="1">The sequence shown here is derived from an EMBL/GenBank/DDBJ whole genome shotgun (WGS) entry which is preliminary data.</text>
</comment>
<reference evidence="1 2" key="1">
    <citation type="submission" date="2021-06" db="EMBL/GenBank/DDBJ databases">
        <authorList>
            <person name="Palmer J.M."/>
        </authorList>
    </citation>
    <scope>NUCLEOTIDE SEQUENCE [LARGE SCALE GENOMIC DNA]</scope>
    <source>
        <strain evidence="2">if_2019</strain>
        <tissue evidence="1">Muscle</tissue>
    </source>
</reference>
<dbReference type="EMBL" id="JAHRIQ010005376">
    <property type="protein sequence ID" value="MEQ2223043.1"/>
    <property type="molecule type" value="Genomic_DNA"/>
</dbReference>
<protein>
    <submittedName>
        <fullName evidence="1">Uncharacterized protein</fullName>
    </submittedName>
</protein>
<dbReference type="Proteomes" id="UP001482620">
    <property type="component" value="Unassembled WGS sequence"/>
</dbReference>